<evidence type="ECO:0008006" key="4">
    <source>
        <dbReference type="Google" id="ProtNLM"/>
    </source>
</evidence>
<reference evidence="2" key="2">
    <citation type="submission" date="2022-01" db="EMBL/GenBank/DDBJ databases">
        <authorList>
            <person name="Yamashiro T."/>
            <person name="Shiraishi A."/>
            <person name="Satake H."/>
            <person name="Nakayama K."/>
        </authorList>
    </citation>
    <scope>NUCLEOTIDE SEQUENCE</scope>
</reference>
<keyword evidence="3" id="KW-1185">Reference proteome</keyword>
<evidence type="ECO:0000313" key="2">
    <source>
        <dbReference type="EMBL" id="GJU07898.1"/>
    </source>
</evidence>
<gene>
    <name evidence="2" type="ORF">Tco_1124328</name>
</gene>
<dbReference type="Proteomes" id="UP001151760">
    <property type="component" value="Unassembled WGS sequence"/>
</dbReference>
<comment type="caution">
    <text evidence="2">The sequence shown here is derived from an EMBL/GenBank/DDBJ whole genome shotgun (WGS) entry which is preliminary data.</text>
</comment>
<feature type="compositionally biased region" description="Basic and acidic residues" evidence="1">
    <location>
        <begin position="29"/>
        <end position="41"/>
    </location>
</feature>
<reference evidence="2" key="1">
    <citation type="journal article" date="2022" name="Int. J. Mol. Sci.">
        <title>Draft Genome of Tanacetum Coccineum: Genomic Comparison of Closely Related Tanacetum-Family Plants.</title>
        <authorList>
            <person name="Yamashiro T."/>
            <person name="Shiraishi A."/>
            <person name="Nakayama K."/>
            <person name="Satake H."/>
        </authorList>
    </citation>
    <scope>NUCLEOTIDE SEQUENCE</scope>
</reference>
<name>A0ABQ5J5W4_9ASTR</name>
<accession>A0ABQ5J5W4</accession>
<evidence type="ECO:0000313" key="3">
    <source>
        <dbReference type="Proteomes" id="UP001151760"/>
    </source>
</evidence>
<feature type="non-terminal residue" evidence="2">
    <location>
        <position position="1"/>
    </location>
</feature>
<feature type="region of interest" description="Disordered" evidence="1">
    <location>
        <begin position="1"/>
        <end position="61"/>
    </location>
</feature>
<evidence type="ECO:0000256" key="1">
    <source>
        <dbReference type="SAM" id="MobiDB-lite"/>
    </source>
</evidence>
<sequence length="127" mass="13959">IMPPRMTTRSAGRATATPRGGRMGGQTDRGGRRTREPRGRGDGQTGEPNDQGVEANEGVDGVPDFSTIIAQKLNVIVNNGRRGCSYKEFLACNPKECDGKEGAIVYTHWIEKMDSVKDMKDMKMTKR</sequence>
<protein>
    <recommendedName>
        <fullName evidence="4">Reverse transcriptase domain-containing protein</fullName>
    </recommendedName>
</protein>
<organism evidence="2 3">
    <name type="scientific">Tanacetum coccineum</name>
    <dbReference type="NCBI Taxonomy" id="301880"/>
    <lineage>
        <taxon>Eukaryota</taxon>
        <taxon>Viridiplantae</taxon>
        <taxon>Streptophyta</taxon>
        <taxon>Embryophyta</taxon>
        <taxon>Tracheophyta</taxon>
        <taxon>Spermatophyta</taxon>
        <taxon>Magnoliopsida</taxon>
        <taxon>eudicotyledons</taxon>
        <taxon>Gunneridae</taxon>
        <taxon>Pentapetalae</taxon>
        <taxon>asterids</taxon>
        <taxon>campanulids</taxon>
        <taxon>Asterales</taxon>
        <taxon>Asteraceae</taxon>
        <taxon>Asteroideae</taxon>
        <taxon>Anthemideae</taxon>
        <taxon>Anthemidinae</taxon>
        <taxon>Tanacetum</taxon>
    </lineage>
</organism>
<proteinExistence type="predicted"/>
<dbReference type="EMBL" id="BQNB010021583">
    <property type="protein sequence ID" value="GJU07898.1"/>
    <property type="molecule type" value="Genomic_DNA"/>
</dbReference>